<dbReference type="Pfam" id="PF03704">
    <property type="entry name" value="BTAD"/>
    <property type="match status" value="1"/>
</dbReference>
<comment type="caution">
    <text evidence="8">The sequence shown here is derived from an EMBL/GenBank/DDBJ whole genome shotgun (WGS) entry which is preliminary data.</text>
</comment>
<evidence type="ECO:0000256" key="1">
    <source>
        <dbReference type="ARBA" id="ARBA00005820"/>
    </source>
</evidence>
<evidence type="ECO:0000256" key="4">
    <source>
        <dbReference type="ARBA" id="ARBA00023125"/>
    </source>
</evidence>
<dbReference type="InterPro" id="IPR001867">
    <property type="entry name" value="OmpR/PhoB-type_DNA-bd"/>
</dbReference>
<protein>
    <recommendedName>
        <fullName evidence="7">OmpR/PhoB-type domain-containing protein</fullName>
    </recommendedName>
</protein>
<dbReference type="InterPro" id="IPR027417">
    <property type="entry name" value="P-loop_NTPase"/>
</dbReference>
<proteinExistence type="inferred from homology"/>
<sequence>MQVPAYEPQPCGVRFAVLGPLSVEVGGRPLPLGPIKQRLVLAMLLLHANTPVSVDRLTEAVWQDEPPRTARKNVQQYVWAVRRMLCEAGEADRLAHVGGGYLLRVAEPELDSLRFRALARAGREAGDGGDPAEAARLFRQALRLWHTAPLADLCGSEPVREEADRLAERCVGVQEDWAEAELALGNAREVAEAVGDLVDRYPLRERLRAAQMTALHRTGRQTEALAVYDGLRQLLARELGLDPSPALQRLYRSILARGAGPATAAEVPRTLLPPDDADFTGRQQQIGELLGTVRPGGGRIAVAVGPAGIGKTALVVHVAHRLGEDFPDGRVLVALRDEHGAPRPTAAVLTELARLTGLPGPLLDDPGLAAARWRAWLADRRVLVILDDVPDEAAVRPLLPGAGGSAALVTSRTSLAGLASAYRVNVPLYSQAEAVELLGRIIGAHRLRGDRVAAERIAAATGLLPLAVRVSGQRLAVLRHLPLGEYADRVAEPRAALDELAAGDLSVRERLAGGWRDLPESVRTALGRLGRLPVSRPFTVDDAAEAFGCGPGSALRQLEALIDTGVVLSPADEVSAHAALYNLPRLAHLYAREVAEAQVGQRIYRP</sequence>
<dbReference type="Gene3D" id="1.10.10.10">
    <property type="entry name" value="Winged helix-like DNA-binding domain superfamily/Winged helix DNA-binding domain"/>
    <property type="match status" value="1"/>
</dbReference>
<dbReference type="InterPro" id="IPR036388">
    <property type="entry name" value="WH-like_DNA-bd_sf"/>
</dbReference>
<dbReference type="PANTHER" id="PTHR35807:SF1">
    <property type="entry name" value="TRANSCRIPTIONAL REGULATOR REDD"/>
    <property type="match status" value="1"/>
</dbReference>
<evidence type="ECO:0000256" key="5">
    <source>
        <dbReference type="ARBA" id="ARBA00023163"/>
    </source>
</evidence>
<evidence type="ECO:0000259" key="7">
    <source>
        <dbReference type="PROSITE" id="PS51755"/>
    </source>
</evidence>
<accession>A0ABN3DP52</accession>
<dbReference type="Gene3D" id="1.25.40.10">
    <property type="entry name" value="Tetratricopeptide repeat domain"/>
    <property type="match status" value="1"/>
</dbReference>
<feature type="domain" description="OmpR/PhoB-type" evidence="7">
    <location>
        <begin position="3"/>
        <end position="105"/>
    </location>
</feature>
<evidence type="ECO:0000256" key="3">
    <source>
        <dbReference type="ARBA" id="ARBA00023015"/>
    </source>
</evidence>
<dbReference type="CDD" id="cd15831">
    <property type="entry name" value="BTAD"/>
    <property type="match status" value="1"/>
</dbReference>
<dbReference type="RefSeq" id="WP_344635813.1">
    <property type="nucleotide sequence ID" value="NZ_BAAATR010000006.1"/>
</dbReference>
<evidence type="ECO:0000313" key="8">
    <source>
        <dbReference type="EMBL" id="GAA2238188.1"/>
    </source>
</evidence>
<keyword evidence="9" id="KW-1185">Reference proteome</keyword>
<reference evidence="8 9" key="1">
    <citation type="journal article" date="2019" name="Int. J. Syst. Evol. Microbiol.">
        <title>The Global Catalogue of Microorganisms (GCM) 10K type strain sequencing project: providing services to taxonomists for standard genome sequencing and annotation.</title>
        <authorList>
            <consortium name="The Broad Institute Genomics Platform"/>
            <consortium name="The Broad Institute Genome Sequencing Center for Infectious Disease"/>
            <person name="Wu L."/>
            <person name="Ma J."/>
        </authorList>
    </citation>
    <scope>NUCLEOTIDE SEQUENCE [LARGE SCALE GENOMIC DNA]</scope>
    <source>
        <strain evidence="8 9">JCM 7356</strain>
    </source>
</reference>
<dbReference type="InterPro" id="IPR011990">
    <property type="entry name" value="TPR-like_helical_dom_sf"/>
</dbReference>
<evidence type="ECO:0000256" key="2">
    <source>
        <dbReference type="ARBA" id="ARBA00023012"/>
    </source>
</evidence>
<dbReference type="PRINTS" id="PR00364">
    <property type="entry name" value="DISEASERSIST"/>
</dbReference>
<comment type="similarity">
    <text evidence="1">Belongs to the AfsR/DnrI/RedD regulatory family.</text>
</comment>
<dbReference type="SUPFAM" id="SSF48452">
    <property type="entry name" value="TPR-like"/>
    <property type="match status" value="1"/>
</dbReference>
<dbReference type="SMART" id="SM00862">
    <property type="entry name" value="Trans_reg_C"/>
    <property type="match status" value="1"/>
</dbReference>
<gene>
    <name evidence="8" type="ORF">GCM10010430_19010</name>
</gene>
<keyword evidence="2" id="KW-0902">Two-component regulatory system</keyword>
<dbReference type="Gene3D" id="3.40.50.300">
    <property type="entry name" value="P-loop containing nucleotide triphosphate hydrolases"/>
    <property type="match status" value="1"/>
</dbReference>
<organism evidence="8 9">
    <name type="scientific">Kitasatospora cystarginea</name>
    <dbReference type="NCBI Taxonomy" id="58350"/>
    <lineage>
        <taxon>Bacteria</taxon>
        <taxon>Bacillati</taxon>
        <taxon>Actinomycetota</taxon>
        <taxon>Actinomycetes</taxon>
        <taxon>Kitasatosporales</taxon>
        <taxon>Streptomycetaceae</taxon>
        <taxon>Kitasatospora</taxon>
    </lineage>
</organism>
<dbReference type="SUPFAM" id="SSF46894">
    <property type="entry name" value="C-terminal effector domain of the bipartite response regulators"/>
    <property type="match status" value="1"/>
</dbReference>
<keyword evidence="5" id="KW-0804">Transcription</keyword>
<dbReference type="SUPFAM" id="SSF52540">
    <property type="entry name" value="P-loop containing nucleoside triphosphate hydrolases"/>
    <property type="match status" value="1"/>
</dbReference>
<name>A0ABN3DP52_9ACTN</name>
<dbReference type="PANTHER" id="PTHR35807">
    <property type="entry name" value="TRANSCRIPTIONAL REGULATOR REDD-RELATED"/>
    <property type="match status" value="1"/>
</dbReference>
<dbReference type="SMART" id="SM01043">
    <property type="entry name" value="BTAD"/>
    <property type="match status" value="1"/>
</dbReference>
<dbReference type="InterPro" id="IPR005158">
    <property type="entry name" value="BTAD"/>
</dbReference>
<dbReference type="InterPro" id="IPR051677">
    <property type="entry name" value="AfsR-DnrI-RedD_regulator"/>
</dbReference>
<dbReference type="PROSITE" id="PS51755">
    <property type="entry name" value="OMPR_PHOB"/>
    <property type="match status" value="1"/>
</dbReference>
<evidence type="ECO:0000313" key="9">
    <source>
        <dbReference type="Proteomes" id="UP001500305"/>
    </source>
</evidence>
<dbReference type="EMBL" id="BAAATR010000006">
    <property type="protein sequence ID" value="GAA2238188.1"/>
    <property type="molecule type" value="Genomic_DNA"/>
</dbReference>
<dbReference type="InterPro" id="IPR016032">
    <property type="entry name" value="Sig_transdc_resp-reg_C-effctor"/>
</dbReference>
<evidence type="ECO:0000256" key="6">
    <source>
        <dbReference type="PROSITE-ProRule" id="PRU01091"/>
    </source>
</evidence>
<feature type="DNA-binding region" description="OmpR/PhoB-type" evidence="6">
    <location>
        <begin position="3"/>
        <end position="105"/>
    </location>
</feature>
<keyword evidence="3" id="KW-0805">Transcription regulation</keyword>
<dbReference type="Proteomes" id="UP001500305">
    <property type="component" value="Unassembled WGS sequence"/>
</dbReference>
<keyword evidence="4 6" id="KW-0238">DNA-binding</keyword>
<dbReference type="Pfam" id="PF00486">
    <property type="entry name" value="Trans_reg_C"/>
    <property type="match status" value="1"/>
</dbReference>